<proteinExistence type="inferred from homology"/>
<evidence type="ECO:0000256" key="6">
    <source>
        <dbReference type="ARBA" id="ARBA00022833"/>
    </source>
</evidence>
<evidence type="ECO:0000256" key="4">
    <source>
        <dbReference type="ARBA" id="ARBA00022723"/>
    </source>
</evidence>
<dbReference type="PROSITE" id="PS51867">
    <property type="entry name" value="ZF_RING_GID"/>
    <property type="match status" value="1"/>
</dbReference>
<keyword evidence="12" id="KW-1185">Reference proteome</keyword>
<dbReference type="Proteomes" id="UP001217754">
    <property type="component" value="Chromosome 1"/>
</dbReference>
<dbReference type="GO" id="GO:0005634">
    <property type="term" value="C:nucleus"/>
    <property type="evidence" value="ECO:0007669"/>
    <property type="project" value="TreeGrafter"/>
</dbReference>
<dbReference type="GO" id="GO:0005737">
    <property type="term" value="C:cytoplasm"/>
    <property type="evidence" value="ECO:0007669"/>
    <property type="project" value="UniProtKB-SubCell"/>
</dbReference>
<comment type="subcellular location">
    <subcellularLocation>
        <location evidence="1">Cytoplasm</location>
    </subcellularLocation>
</comment>
<evidence type="ECO:0000313" key="12">
    <source>
        <dbReference type="Proteomes" id="UP001217754"/>
    </source>
</evidence>
<feature type="domain" description="RING-Gid-type" evidence="10">
    <location>
        <begin position="407"/>
        <end position="464"/>
    </location>
</feature>
<comment type="similarity">
    <text evidence="2">Belongs to the FYV10 family.</text>
</comment>
<keyword evidence="4" id="KW-0479">Metal-binding</keyword>
<evidence type="ECO:0000256" key="1">
    <source>
        <dbReference type="ARBA" id="ARBA00004496"/>
    </source>
</evidence>
<protein>
    <submittedName>
        <fullName evidence="11">GID complex subunit containing RING finger motif</fullName>
    </submittedName>
</protein>
<evidence type="ECO:0000256" key="5">
    <source>
        <dbReference type="ARBA" id="ARBA00022771"/>
    </source>
</evidence>
<keyword evidence="5 7" id="KW-0863">Zinc-finger</keyword>
<dbReference type="EMBL" id="CP119958">
    <property type="protein sequence ID" value="WFD37069.1"/>
    <property type="molecule type" value="Genomic_DNA"/>
</dbReference>
<dbReference type="GeneID" id="85223659"/>
<dbReference type="AlphaFoldDB" id="A0AAF0EZ21"/>
<feature type="zinc finger region" description="RING-Gid-type" evidence="7">
    <location>
        <begin position="407"/>
        <end position="464"/>
    </location>
</feature>
<accession>A0AAF0EZ21</accession>
<evidence type="ECO:0000256" key="3">
    <source>
        <dbReference type="ARBA" id="ARBA00022490"/>
    </source>
</evidence>
<dbReference type="GO" id="GO:0061630">
    <property type="term" value="F:ubiquitin protein ligase activity"/>
    <property type="evidence" value="ECO:0007669"/>
    <property type="project" value="InterPro"/>
</dbReference>
<organism evidence="11 12">
    <name type="scientific">Malassezia japonica</name>
    <dbReference type="NCBI Taxonomy" id="223818"/>
    <lineage>
        <taxon>Eukaryota</taxon>
        <taxon>Fungi</taxon>
        <taxon>Dikarya</taxon>
        <taxon>Basidiomycota</taxon>
        <taxon>Ustilaginomycotina</taxon>
        <taxon>Malasseziomycetes</taxon>
        <taxon>Malasseziales</taxon>
        <taxon>Malasseziaceae</taxon>
        <taxon>Malassezia</taxon>
    </lineage>
</organism>
<keyword evidence="3" id="KW-0963">Cytoplasm</keyword>
<dbReference type="Pfam" id="PF10607">
    <property type="entry name" value="CTLH"/>
    <property type="match status" value="1"/>
</dbReference>
<dbReference type="RefSeq" id="XP_060119966.1">
    <property type="nucleotide sequence ID" value="XM_060263983.1"/>
</dbReference>
<dbReference type="GO" id="GO:0034657">
    <property type="term" value="C:GID complex"/>
    <property type="evidence" value="ECO:0007669"/>
    <property type="project" value="TreeGrafter"/>
</dbReference>
<keyword evidence="8" id="KW-0175">Coiled coil</keyword>
<evidence type="ECO:0000259" key="9">
    <source>
        <dbReference type="PROSITE" id="PS50897"/>
    </source>
</evidence>
<dbReference type="GO" id="GO:0043161">
    <property type="term" value="P:proteasome-mediated ubiquitin-dependent protein catabolic process"/>
    <property type="evidence" value="ECO:0007669"/>
    <property type="project" value="InterPro"/>
</dbReference>
<feature type="domain" description="CTLH" evidence="9">
    <location>
        <begin position="204"/>
        <end position="243"/>
    </location>
</feature>
<evidence type="ECO:0000256" key="2">
    <source>
        <dbReference type="ARBA" id="ARBA00010615"/>
    </source>
</evidence>
<feature type="coiled-coil region" evidence="8">
    <location>
        <begin position="82"/>
        <end position="109"/>
    </location>
</feature>
<dbReference type="InterPro" id="IPR045098">
    <property type="entry name" value="Fyv10_fam"/>
</dbReference>
<dbReference type="InterPro" id="IPR024964">
    <property type="entry name" value="CTLH/CRA"/>
</dbReference>
<keyword evidence="6" id="KW-0862">Zinc</keyword>
<dbReference type="PANTHER" id="PTHR12170">
    <property type="entry name" value="MACROPHAGE ERYTHROBLAST ATTACHER-RELATED"/>
    <property type="match status" value="1"/>
</dbReference>
<dbReference type="InterPro" id="IPR006595">
    <property type="entry name" value="CTLH_C"/>
</dbReference>
<gene>
    <name evidence="11" type="primary">FYV10</name>
    <name evidence="11" type="ORF">MJAP1_000010</name>
</gene>
<reference evidence="11" key="1">
    <citation type="submission" date="2023-03" db="EMBL/GenBank/DDBJ databases">
        <title>Mating type loci evolution in Malassezia.</title>
        <authorList>
            <person name="Coelho M.A."/>
        </authorList>
    </citation>
    <scope>NUCLEOTIDE SEQUENCE</scope>
    <source>
        <strain evidence="11">CBS 9431</strain>
    </source>
</reference>
<dbReference type="InterPro" id="IPR044063">
    <property type="entry name" value="ZF_RING_GID"/>
</dbReference>
<dbReference type="PANTHER" id="PTHR12170:SF2">
    <property type="entry name" value="E3 UBIQUITIN-PROTEIN TRANSFERASE MAEA"/>
    <property type="match status" value="1"/>
</dbReference>
<dbReference type="PROSITE" id="PS50897">
    <property type="entry name" value="CTLH"/>
    <property type="match status" value="1"/>
</dbReference>
<name>A0AAF0EZ21_9BASI</name>
<dbReference type="GO" id="GO:0008270">
    <property type="term" value="F:zinc ion binding"/>
    <property type="evidence" value="ECO:0007669"/>
    <property type="project" value="UniProtKB-KW"/>
</dbReference>
<evidence type="ECO:0000256" key="8">
    <source>
        <dbReference type="SAM" id="Coils"/>
    </source>
</evidence>
<evidence type="ECO:0000259" key="10">
    <source>
        <dbReference type="PROSITE" id="PS51867"/>
    </source>
</evidence>
<evidence type="ECO:0000313" key="11">
    <source>
        <dbReference type="EMBL" id="WFD37069.1"/>
    </source>
</evidence>
<sequence length="464" mass="51748">MPGMMPLASMLPSDIHSTSKYVSSAGVSSIEDILILEQPLLRLPVDELRTQLKTQQRLSEKDFMFCSNIVESKRKNPGESDASQVSATIDSVLQRLQQLRDKMVDLGTQAGTLLEYTQTRTEYLKLLQSLEPGSQAFHDWCAIRLDRMVVDYMLRRGAFKSAEQLATQQHIASLVDLPVFEQIRKIEQSLVPDEDSGVQPSCSTALAWCSENKVTLRKAKSSLEIDLRLQEFIEQVRDRSPASLQSAVQYARKYLLPWMHAGDPAQDPSAVSWTSKSPKTGHALHLSKAEMPHLQQQAQRAMGLLASGPDSWCYADLYDPLRWKMLRDAFRTIALRVYDLPSTPLIHIALSAGLSSFKSHSCYPKKLRDHTASAQDDYGSQASSLFLSEADVSSPSLTAVDDRNPDCPICHTAGLGTLAREVPYSHHGNSRLICRITGKVMDDKNPPMCLPNGRVYSEEVRTTD</sequence>
<evidence type="ECO:0000256" key="7">
    <source>
        <dbReference type="PROSITE-ProRule" id="PRU01215"/>
    </source>
</evidence>